<evidence type="ECO:0000313" key="3">
    <source>
        <dbReference type="EMBL" id="TWH21657.1"/>
    </source>
</evidence>
<organism evidence="3 4">
    <name type="scientific">Prauserella rugosa</name>
    <dbReference type="NCBI Taxonomy" id="43354"/>
    <lineage>
        <taxon>Bacteria</taxon>
        <taxon>Bacillati</taxon>
        <taxon>Actinomycetota</taxon>
        <taxon>Actinomycetes</taxon>
        <taxon>Pseudonocardiales</taxon>
        <taxon>Pseudonocardiaceae</taxon>
        <taxon>Prauserella</taxon>
    </lineage>
</organism>
<proteinExistence type="predicted"/>
<comment type="caution">
    <text evidence="3">The sequence shown here is derived from an EMBL/GenBank/DDBJ whole genome shotgun (WGS) entry which is preliminary data.</text>
</comment>
<dbReference type="RefSeq" id="WP_211252501.1">
    <property type="nucleotide sequence ID" value="NZ_JOIJ01000001.1"/>
</dbReference>
<evidence type="ECO:0000256" key="2">
    <source>
        <dbReference type="SAM" id="SignalP"/>
    </source>
</evidence>
<feature type="region of interest" description="Disordered" evidence="1">
    <location>
        <begin position="128"/>
        <end position="170"/>
    </location>
</feature>
<evidence type="ECO:0008006" key="5">
    <source>
        <dbReference type="Google" id="ProtNLM"/>
    </source>
</evidence>
<protein>
    <recommendedName>
        <fullName evidence="5">PE-PGRS family protein</fullName>
    </recommendedName>
</protein>
<dbReference type="AlphaFoldDB" id="A0A660CIJ6"/>
<dbReference type="Proteomes" id="UP000317303">
    <property type="component" value="Unassembled WGS sequence"/>
</dbReference>
<evidence type="ECO:0000256" key="1">
    <source>
        <dbReference type="SAM" id="MobiDB-lite"/>
    </source>
</evidence>
<keyword evidence="2" id="KW-0732">Signal</keyword>
<name>A0A660CIJ6_9PSEU</name>
<feature type="signal peptide" evidence="2">
    <location>
        <begin position="1"/>
        <end position="28"/>
    </location>
</feature>
<feature type="chain" id="PRO_5025037724" description="PE-PGRS family protein" evidence="2">
    <location>
        <begin position="29"/>
        <end position="1030"/>
    </location>
</feature>
<reference evidence="3 4" key="1">
    <citation type="submission" date="2019-07" db="EMBL/GenBank/DDBJ databases">
        <title>R&amp;d 2014.</title>
        <authorList>
            <person name="Klenk H.-P."/>
        </authorList>
    </citation>
    <scope>NUCLEOTIDE SEQUENCE [LARGE SCALE GENOMIC DNA]</scope>
    <source>
        <strain evidence="3 4">DSM 43194</strain>
    </source>
</reference>
<evidence type="ECO:0000313" key="4">
    <source>
        <dbReference type="Proteomes" id="UP000317303"/>
    </source>
</evidence>
<sequence>MQTWAKRGLQTALVTGGMLMLGTGIASADEKVDPDTPAGPLDLSVSVPVQIDDNAVGTPFGQANLPGADTEISTKPVTDAVNKAAAPVTEKVAEKTAPAADAAAPVTEPVQEQAEKVTGAVSEVKETAQQAVQKTGPQAIADKQAEKQASTEDVTPPSLEPSDDPLMGNKVDGNLALPIQITGNAIGLLGDAEVSSDHEQSYEHNSDVSTDGAGGGLAGNVVALDWALPVQISGNAGSLFGSAKSTGSASQEATTTGDVETDGTNGAGAGNVIAPQFATPVQLSGNAIAWFVGHSETDFDASSSADSGGFIATDGEKGAATGNVVGAPVALPVRVANDAVTWGGDADATGSSEVAANAGDTSPGMHDIDSYIQTTGQNGFLAGTIAQPQIASMASVTGTAAAWIGNAVTGETPDRQAGGTTSDATMTAGGASNTNGNEAAGAGNIVDAPVALPVEVFGVGGTWIGNAHAEDHVNSTEAVAGGDTLTPGDESVVSSNTVAPAIASTAEVFGVGGTWIGNASGEADSDKLVQAGGYNGTLADQAAGSGNLVQVPLAAPAEVFGVGGSWIGQGVGEGEESKEVLAGGGGNTEDDYGFVNANLVQAPVSLPAQVFGVGGSWIGNGIGEGTTDTVSEAGGDVNANGDKGTGAGNVGVVPVSLPTQVHGVGGSWIGNGAGTSANLTDSIAGGDATASGEQGSVAGNIVQAPVGAAAGVFGVGANWVGTGNGQSVNDVVTEAGGDAETIGDGGSIAGNVVSAQALPVAQVFGDAASLVGVANGAGANVTDASSGGDIETSGVEGAISGTIVDVPAAAVPQVFGFAPSVGGVANAIADNTTTGEVGGDTTTEGNTNALSGVDGQLPVGAVAQVYDLPLELIAEATSMTQNTTDVSVAEQEPQINLPIDGSEMPVTELPKTPYVEAAIDRVQELSAASPMQRSASAMPTPFPLNMLPQVQGAGMPELPADPTAGAFQGVLDGVSLNGVSLGGMNRQAALPEGMPSFDGVPSVDADSVQGAMQGTLDDLTLNGHGLGTLV</sequence>
<dbReference type="EMBL" id="VLJV01000001">
    <property type="protein sequence ID" value="TWH21657.1"/>
    <property type="molecule type" value="Genomic_DNA"/>
</dbReference>
<accession>A0A660CIJ6</accession>
<keyword evidence="4" id="KW-1185">Reference proteome</keyword>
<gene>
    <name evidence="3" type="ORF">JD82_03523</name>
</gene>